<evidence type="ECO:0000256" key="13">
    <source>
        <dbReference type="SAM" id="Phobius"/>
    </source>
</evidence>
<feature type="transmembrane region" description="Helical" evidence="13">
    <location>
        <begin position="12"/>
        <end position="30"/>
    </location>
</feature>
<dbReference type="GO" id="GO:0000155">
    <property type="term" value="F:phosphorelay sensor kinase activity"/>
    <property type="evidence" value="ECO:0007669"/>
    <property type="project" value="InterPro"/>
</dbReference>
<dbReference type="InterPro" id="IPR011006">
    <property type="entry name" value="CheY-like_superfamily"/>
</dbReference>
<evidence type="ECO:0000256" key="7">
    <source>
        <dbReference type="ARBA" id="ARBA00022777"/>
    </source>
</evidence>
<keyword evidence="13" id="KW-1133">Transmembrane helix</keyword>
<keyword evidence="9" id="KW-0902">Two-component regulatory system</keyword>
<comment type="catalytic activity">
    <reaction evidence="1">
        <text>ATP + protein L-histidine = ADP + protein N-phospho-L-histidine.</text>
        <dbReference type="EC" id="2.7.13.3"/>
    </reaction>
</comment>
<evidence type="ECO:0000256" key="6">
    <source>
        <dbReference type="ARBA" id="ARBA00022741"/>
    </source>
</evidence>
<reference evidence="17" key="1">
    <citation type="submission" date="2011-06" db="EMBL/GenBank/DDBJ databases">
        <title>Complete genome sequence of Paenibacillus mucilaginosus KNP414.</title>
        <authorList>
            <person name="Wang J."/>
            <person name="Hu S."/>
            <person name="Hu X."/>
            <person name="Zhang B."/>
            <person name="Dong D."/>
            <person name="Zhang S."/>
            <person name="Zhao K."/>
            <person name="Wu D."/>
        </authorList>
    </citation>
    <scope>NUCLEOTIDE SEQUENCE [LARGE SCALE GENOMIC DNA]</scope>
    <source>
        <strain evidence="17">KNP414</strain>
    </source>
</reference>
<dbReference type="Proteomes" id="UP000006620">
    <property type="component" value="Chromosome"/>
</dbReference>
<dbReference type="EMBL" id="CP002869">
    <property type="protein sequence ID" value="AEI46167.1"/>
    <property type="molecule type" value="Genomic_DNA"/>
</dbReference>
<keyword evidence="4 11" id="KW-0597">Phosphoprotein</keyword>
<dbReference type="HOGENOM" id="CLU_307515_0_0_9"/>
<dbReference type="Gene3D" id="3.30.565.10">
    <property type="entry name" value="Histidine kinase-like ATPase, C-terminal domain"/>
    <property type="match status" value="1"/>
</dbReference>
<dbReference type="GO" id="GO:0005886">
    <property type="term" value="C:plasma membrane"/>
    <property type="evidence" value="ECO:0007669"/>
    <property type="project" value="UniProtKB-SubCell"/>
</dbReference>
<dbReference type="InterPro" id="IPR001789">
    <property type="entry name" value="Sig_transdc_resp-reg_receiver"/>
</dbReference>
<dbReference type="RefSeq" id="WP_013921314.1">
    <property type="nucleotide sequence ID" value="NC_015690.1"/>
</dbReference>
<dbReference type="Pfam" id="PF00512">
    <property type="entry name" value="HisKA"/>
    <property type="match status" value="1"/>
</dbReference>
<dbReference type="InterPro" id="IPR003661">
    <property type="entry name" value="HisK_dim/P_dom"/>
</dbReference>
<dbReference type="InterPro" id="IPR000014">
    <property type="entry name" value="PAS"/>
</dbReference>
<evidence type="ECO:0000256" key="5">
    <source>
        <dbReference type="ARBA" id="ARBA00022679"/>
    </source>
</evidence>
<dbReference type="Pfam" id="PF00072">
    <property type="entry name" value="Response_reg"/>
    <property type="match status" value="1"/>
</dbReference>
<keyword evidence="12" id="KW-0175">Coiled coil</keyword>
<dbReference type="InterPro" id="IPR007891">
    <property type="entry name" value="CHASE3"/>
</dbReference>
<evidence type="ECO:0000256" key="1">
    <source>
        <dbReference type="ARBA" id="ARBA00000085"/>
    </source>
</evidence>
<dbReference type="PANTHER" id="PTHR43047:SF72">
    <property type="entry name" value="OSMOSENSING HISTIDINE PROTEIN KINASE SLN1"/>
    <property type="match status" value="1"/>
</dbReference>
<sequence>MNKSTSKMPLVYVITIITLLVIVGASSYIASTNTEAKLNSVIGNVLPLSSLSEELLVDLINMETGLRGFEVTGEEKYLEPHYEGMTELQLDLERMNEYQKLYPRIGSVMEADLLPQIRRLQDHYSSQINLIRAGQKDLAIQRVGTGKTYMDRYRQLHTKLKTEIDIIADEAHKSALLAESRSRLIISAGSAIAVIVGLYSAFIFHRANRAEAALRKSEETYRFMAESLEVQNEEIIAQQEEQEATLEKLSLREQELEAISTYQEKLTGAKDMEAFLEASLPALLASLKLEAGMLVMKKPGETPAEEPRYVVQYALGYPQRGTAVRESELHGAARRVMTEKSGFEVTREATEAERGFHYGVTYAVDRYCPLLDDRKQAVGFLLLTGYQRTPDEQKTRLSKGLLHQFELAFQVQQFNEDRRQQAAHLEQLNEQLQHEKRLIEEQNNLIGSILESTHESMMMTDAAGNILFANSKMNVGNRIGDNIGDVYKFAVNLTPQLASTYEAIQALLRGERDQLTERFHYPNGEDGQLRHFELYASKVEQKLTNEVQGYLFVFRDRTEEEKVDEMKNEFISIVSHELRTPLASVLGFIEILLHRQLPAEKQQRYMQTIYKEATRLSTLINDFLDLQRMEAGKQVYHLVPVELGGIVQEVAEQWRTKQGHEILLEMPPQEIWVRGDADRLKQIVHNLLSNAVKYSPQADRVEVTLRTEQGEALLDIQDYGLGIPEDARDKLFNKFYRVDNSDRRQIGGTGLGLAIVKEIAEAHEGTITYESVMGEGTTFTFRLPSIEMLPSGGRILIVEDDENLAKLIGDTLGKLELPVTHVRSAEEAILALDRTEGEGPRLCVVDIMLDGTKSGWDFLLELYRHPQYHRTPVIVSTALDQPQGYREKEREKFLRKPFTMEKLLQVAEHLLTHTERHPAYVFMGHDELAVASSLERNGIEIREITRRDDHIEVEPRPAERRQYPGLT</sequence>
<dbReference type="GO" id="GO:0009927">
    <property type="term" value="F:histidine phosphotransfer kinase activity"/>
    <property type="evidence" value="ECO:0007669"/>
    <property type="project" value="TreeGrafter"/>
</dbReference>
<dbReference type="InterPro" id="IPR005467">
    <property type="entry name" value="His_kinase_dom"/>
</dbReference>
<dbReference type="Pfam" id="PF02518">
    <property type="entry name" value="HATPase_c"/>
    <property type="match status" value="1"/>
</dbReference>
<dbReference type="EC" id="2.7.13.3" evidence="3"/>
<keyword evidence="13" id="KW-0812">Transmembrane</keyword>
<dbReference type="SUPFAM" id="SSF55785">
    <property type="entry name" value="PYP-like sensor domain (PAS domain)"/>
    <property type="match status" value="1"/>
</dbReference>
<proteinExistence type="predicted"/>
<feature type="modified residue" description="4-aspartylphosphate" evidence="11">
    <location>
        <position position="846"/>
    </location>
</feature>
<evidence type="ECO:0000256" key="10">
    <source>
        <dbReference type="ARBA" id="ARBA00023136"/>
    </source>
</evidence>
<dbReference type="GO" id="GO:0005524">
    <property type="term" value="F:ATP binding"/>
    <property type="evidence" value="ECO:0007669"/>
    <property type="project" value="UniProtKB-KW"/>
</dbReference>
<organism evidence="16 17">
    <name type="scientific">Paenibacillus mucilaginosus (strain KNP414)</name>
    <dbReference type="NCBI Taxonomy" id="1036673"/>
    <lineage>
        <taxon>Bacteria</taxon>
        <taxon>Bacillati</taxon>
        <taxon>Bacillota</taxon>
        <taxon>Bacilli</taxon>
        <taxon>Bacillales</taxon>
        <taxon>Paenibacillaceae</taxon>
        <taxon>Paenibacillus</taxon>
    </lineage>
</organism>
<feature type="transmembrane region" description="Helical" evidence="13">
    <location>
        <begin position="184"/>
        <end position="204"/>
    </location>
</feature>
<name>F8FET2_PAEMK</name>
<dbReference type="Gene3D" id="3.40.50.2300">
    <property type="match status" value="1"/>
</dbReference>
<dbReference type="SUPFAM" id="SSF55874">
    <property type="entry name" value="ATPase domain of HSP90 chaperone/DNA topoisomerase II/histidine kinase"/>
    <property type="match status" value="1"/>
</dbReference>
<evidence type="ECO:0000256" key="12">
    <source>
        <dbReference type="SAM" id="Coils"/>
    </source>
</evidence>
<evidence type="ECO:0000259" key="14">
    <source>
        <dbReference type="PROSITE" id="PS50109"/>
    </source>
</evidence>
<evidence type="ECO:0000256" key="2">
    <source>
        <dbReference type="ARBA" id="ARBA00004651"/>
    </source>
</evidence>
<keyword evidence="8" id="KW-0067">ATP-binding</keyword>
<dbReference type="KEGG" id="pms:KNP414_07681"/>
<dbReference type="FunFam" id="3.30.565.10:FF:000006">
    <property type="entry name" value="Sensor histidine kinase WalK"/>
    <property type="match status" value="1"/>
</dbReference>
<dbReference type="InterPro" id="IPR004358">
    <property type="entry name" value="Sig_transdc_His_kin-like_C"/>
</dbReference>
<protein>
    <recommendedName>
        <fullName evidence="3">histidine kinase</fullName>
        <ecNumber evidence="3">2.7.13.3</ecNumber>
    </recommendedName>
</protein>
<evidence type="ECO:0000313" key="17">
    <source>
        <dbReference type="Proteomes" id="UP000006620"/>
    </source>
</evidence>
<feature type="coiled-coil region" evidence="12">
    <location>
        <begin position="411"/>
        <end position="445"/>
    </location>
</feature>
<dbReference type="InterPro" id="IPR036890">
    <property type="entry name" value="HATPase_C_sf"/>
</dbReference>
<evidence type="ECO:0000256" key="9">
    <source>
        <dbReference type="ARBA" id="ARBA00023012"/>
    </source>
</evidence>
<dbReference type="SMART" id="SM00387">
    <property type="entry name" value="HATPase_c"/>
    <property type="match status" value="1"/>
</dbReference>
<comment type="subcellular location">
    <subcellularLocation>
        <location evidence="2">Cell membrane</location>
        <topology evidence="2">Multi-pass membrane protein</topology>
    </subcellularLocation>
</comment>
<dbReference type="NCBIfam" id="TIGR00229">
    <property type="entry name" value="sensory_box"/>
    <property type="match status" value="1"/>
</dbReference>
<dbReference type="CDD" id="cd00082">
    <property type="entry name" value="HisKA"/>
    <property type="match status" value="1"/>
</dbReference>
<dbReference type="InterPro" id="IPR035965">
    <property type="entry name" value="PAS-like_dom_sf"/>
</dbReference>
<feature type="coiled-coil region" evidence="12">
    <location>
        <begin position="225"/>
        <end position="259"/>
    </location>
</feature>
<evidence type="ECO:0000256" key="11">
    <source>
        <dbReference type="PROSITE-ProRule" id="PRU00169"/>
    </source>
</evidence>
<dbReference type="AlphaFoldDB" id="F8FET2"/>
<feature type="domain" description="Response regulatory" evidence="15">
    <location>
        <begin position="794"/>
        <end position="911"/>
    </location>
</feature>
<dbReference type="PROSITE" id="PS50110">
    <property type="entry name" value="RESPONSE_REGULATORY"/>
    <property type="match status" value="1"/>
</dbReference>
<evidence type="ECO:0000256" key="4">
    <source>
        <dbReference type="ARBA" id="ARBA00022553"/>
    </source>
</evidence>
<keyword evidence="10 13" id="KW-0472">Membrane</keyword>
<dbReference type="SUPFAM" id="SSF52172">
    <property type="entry name" value="CheY-like"/>
    <property type="match status" value="1"/>
</dbReference>
<reference evidence="16 17" key="2">
    <citation type="journal article" date="2013" name="Genome Announc.">
        <title>Genome Sequence of Growth-Improving Paenibacillus mucilaginosus Strain KNP414.</title>
        <authorList>
            <person name="Lu J.J."/>
            <person name="Wang J.F."/>
            <person name="Hu X.F."/>
        </authorList>
    </citation>
    <scope>NUCLEOTIDE SEQUENCE [LARGE SCALE GENOMIC DNA]</scope>
    <source>
        <strain evidence="16 17">KNP414</strain>
    </source>
</reference>
<keyword evidence="5" id="KW-0808">Transferase</keyword>
<dbReference type="PATRIC" id="fig|1036673.3.peg.7159"/>
<dbReference type="Gene3D" id="1.10.287.130">
    <property type="match status" value="1"/>
</dbReference>
<dbReference type="PRINTS" id="PR00344">
    <property type="entry name" value="BCTRLSENSOR"/>
</dbReference>
<accession>F8FET2</accession>
<dbReference type="SMART" id="SM00388">
    <property type="entry name" value="HisKA"/>
    <property type="match status" value="1"/>
</dbReference>
<dbReference type="InterPro" id="IPR036097">
    <property type="entry name" value="HisK_dim/P_sf"/>
</dbReference>
<dbReference type="InterPro" id="IPR003594">
    <property type="entry name" value="HATPase_dom"/>
</dbReference>
<keyword evidence="7" id="KW-0418">Kinase</keyword>
<dbReference type="FunFam" id="1.10.287.130:FF:000001">
    <property type="entry name" value="Two-component sensor histidine kinase"/>
    <property type="match status" value="1"/>
</dbReference>
<evidence type="ECO:0000256" key="8">
    <source>
        <dbReference type="ARBA" id="ARBA00022840"/>
    </source>
</evidence>
<dbReference type="SUPFAM" id="SSF47384">
    <property type="entry name" value="Homodimeric domain of signal transducing histidine kinase"/>
    <property type="match status" value="1"/>
</dbReference>
<dbReference type="SMART" id="SM00448">
    <property type="entry name" value="REC"/>
    <property type="match status" value="1"/>
</dbReference>
<dbReference type="CDD" id="cd00075">
    <property type="entry name" value="HATPase"/>
    <property type="match status" value="1"/>
</dbReference>
<evidence type="ECO:0000256" key="3">
    <source>
        <dbReference type="ARBA" id="ARBA00012438"/>
    </source>
</evidence>
<keyword evidence="6" id="KW-0547">Nucleotide-binding</keyword>
<dbReference type="Gene3D" id="3.30.450.20">
    <property type="entry name" value="PAS domain"/>
    <property type="match status" value="1"/>
</dbReference>
<feature type="domain" description="Histidine kinase" evidence="14">
    <location>
        <begin position="573"/>
        <end position="787"/>
    </location>
</feature>
<dbReference type="Pfam" id="PF05227">
    <property type="entry name" value="CHASE3"/>
    <property type="match status" value="1"/>
</dbReference>
<evidence type="ECO:0000313" key="16">
    <source>
        <dbReference type="EMBL" id="AEI46167.1"/>
    </source>
</evidence>
<evidence type="ECO:0000259" key="15">
    <source>
        <dbReference type="PROSITE" id="PS50110"/>
    </source>
</evidence>
<dbReference type="PROSITE" id="PS50109">
    <property type="entry name" value="HIS_KIN"/>
    <property type="match status" value="1"/>
</dbReference>
<dbReference type="PANTHER" id="PTHR43047">
    <property type="entry name" value="TWO-COMPONENT HISTIDINE PROTEIN KINASE"/>
    <property type="match status" value="1"/>
</dbReference>
<gene>
    <name evidence="16" type="primary">phoR</name>
    <name evidence="16" type="ordered locus">KNP414_07681</name>
</gene>